<gene>
    <name evidence="1" type="primary">gb16093</name>
    <name evidence="1" type="ORF">PR202_gb16093</name>
</gene>
<evidence type="ECO:0000313" key="2">
    <source>
        <dbReference type="Proteomes" id="UP001054889"/>
    </source>
</evidence>
<dbReference type="Proteomes" id="UP001054889">
    <property type="component" value="Unassembled WGS sequence"/>
</dbReference>
<evidence type="ECO:0000313" key="1">
    <source>
        <dbReference type="EMBL" id="GJN28014.1"/>
    </source>
</evidence>
<sequence>MIRNGLDSLVILGSWVIWNHRNRCVFDGATPSIAEALILAGEERQWRLMAGARGLSPDCPAVGCSLARSWRKQNLICKSGVCLVLWVHACVECGGCLCV</sequence>
<keyword evidence="2" id="KW-1185">Reference proteome</keyword>
<reference evidence="1" key="1">
    <citation type="journal article" date="2018" name="DNA Res.">
        <title>Multiple hybrid de novo genome assembly of finger millet, an orphan allotetraploid crop.</title>
        <authorList>
            <person name="Hatakeyama M."/>
            <person name="Aluri S."/>
            <person name="Balachadran M.T."/>
            <person name="Sivarajan S.R."/>
            <person name="Patrignani A."/>
            <person name="Gruter S."/>
            <person name="Poveda L."/>
            <person name="Shimizu-Inatsugi R."/>
            <person name="Baeten J."/>
            <person name="Francoijs K.J."/>
            <person name="Nataraja K.N."/>
            <person name="Reddy Y.A.N."/>
            <person name="Phadnis S."/>
            <person name="Ravikumar R.L."/>
            <person name="Schlapbach R."/>
            <person name="Sreeman S.M."/>
            <person name="Shimizu K.K."/>
        </authorList>
    </citation>
    <scope>NUCLEOTIDE SEQUENCE</scope>
</reference>
<comment type="caution">
    <text evidence="1">The sequence shown here is derived from an EMBL/GenBank/DDBJ whole genome shotgun (WGS) entry which is preliminary data.</text>
</comment>
<reference evidence="1" key="2">
    <citation type="submission" date="2021-12" db="EMBL/GenBank/DDBJ databases">
        <title>Resequencing data analysis of finger millet.</title>
        <authorList>
            <person name="Hatakeyama M."/>
            <person name="Aluri S."/>
            <person name="Balachadran M.T."/>
            <person name="Sivarajan S.R."/>
            <person name="Poveda L."/>
            <person name="Shimizu-Inatsugi R."/>
            <person name="Schlapbach R."/>
            <person name="Sreeman S.M."/>
            <person name="Shimizu K.K."/>
        </authorList>
    </citation>
    <scope>NUCLEOTIDE SEQUENCE</scope>
</reference>
<proteinExistence type="predicted"/>
<dbReference type="EMBL" id="BQKI01000080">
    <property type="protein sequence ID" value="GJN28014.1"/>
    <property type="molecule type" value="Genomic_DNA"/>
</dbReference>
<accession>A0AAV5EXA0</accession>
<dbReference type="AlphaFoldDB" id="A0AAV5EXA0"/>
<name>A0AAV5EXA0_ELECO</name>
<protein>
    <submittedName>
        <fullName evidence="1">Uncharacterized protein</fullName>
    </submittedName>
</protein>
<organism evidence="1 2">
    <name type="scientific">Eleusine coracana subsp. coracana</name>
    <dbReference type="NCBI Taxonomy" id="191504"/>
    <lineage>
        <taxon>Eukaryota</taxon>
        <taxon>Viridiplantae</taxon>
        <taxon>Streptophyta</taxon>
        <taxon>Embryophyta</taxon>
        <taxon>Tracheophyta</taxon>
        <taxon>Spermatophyta</taxon>
        <taxon>Magnoliopsida</taxon>
        <taxon>Liliopsida</taxon>
        <taxon>Poales</taxon>
        <taxon>Poaceae</taxon>
        <taxon>PACMAD clade</taxon>
        <taxon>Chloridoideae</taxon>
        <taxon>Cynodonteae</taxon>
        <taxon>Eleusininae</taxon>
        <taxon>Eleusine</taxon>
    </lineage>
</organism>